<comment type="subcellular location">
    <subcellularLocation>
        <location evidence="1">Cell membrane</location>
        <topology evidence="1">Multi-pass membrane protein</topology>
    </subcellularLocation>
</comment>
<evidence type="ECO:0000256" key="1">
    <source>
        <dbReference type="ARBA" id="ARBA00004651"/>
    </source>
</evidence>
<keyword evidence="8" id="KW-1185">Reference proteome</keyword>
<proteinExistence type="predicted"/>
<keyword evidence="2" id="KW-1003">Cell membrane</keyword>
<evidence type="ECO:0000256" key="4">
    <source>
        <dbReference type="ARBA" id="ARBA00022989"/>
    </source>
</evidence>
<feature type="transmembrane region" description="Helical" evidence="6">
    <location>
        <begin position="20"/>
        <end position="41"/>
    </location>
</feature>
<dbReference type="PANTHER" id="PTHR30250">
    <property type="entry name" value="PST FAMILY PREDICTED COLANIC ACID TRANSPORTER"/>
    <property type="match status" value="1"/>
</dbReference>
<dbReference type="RefSeq" id="WP_108309164.1">
    <property type="nucleotide sequence ID" value="NZ_CP020921.1"/>
</dbReference>
<sequence length="423" mass="48261">MQKLFSIKNLFSSQEKKRLVSNFFSLSILQVANYLFPLITLPYLVRVLGPSQYGLVAFAQAFIGYFQILTNYGFNLSATREISINRENPEKVSEIFSSVITIQILLAILSFIMMALVVFSFAKFRDDWLLYFLTFGLVLGNVLFPVWFFQGIERMKYITLLNVLARFIFTIAIFVFIREESDYIYVPLINSVGLVLSGIIGLWIIFNRLGVKFIMPDVNSIKYHLNEGWHIFIGTVGISFYKNNSVLILGLFADSTIVGYFYISKKIIDILNQIAGLISQTFFPYINRLINQNYNLAIVYLKKIGLIIFLYTLVFGLLLLFLSPVIIKIISGHYYNESILSLKLMAFVPMFIGINVPAVHILLSKGFGKEFSNTVLIGAFLDLILNFSLVPFLSFLGSCISVIVVELFVTLYLYFKVLKLKSC</sequence>
<reference evidence="7 8" key="1">
    <citation type="submission" date="2017-04" db="EMBL/GenBank/DDBJ databases">
        <title>Genomic insights into metabolism of Thermodesulfobium acidiphilum.</title>
        <authorList>
            <person name="Toshchakov S.V."/>
            <person name="Frolov E.N."/>
            <person name="Kublanov I.V."/>
            <person name="Samarov N.I."/>
            <person name="Novikov A."/>
            <person name="Lebedinsky A.V."/>
            <person name="Bonch-Osmolovskaya E.A."/>
            <person name="Chernyh N.A."/>
        </authorList>
    </citation>
    <scope>NUCLEOTIDE SEQUENCE [LARGE SCALE GENOMIC DNA]</scope>
    <source>
        <strain evidence="7 8">3127-1</strain>
    </source>
</reference>
<feature type="transmembrane region" description="Helical" evidence="6">
    <location>
        <begin position="183"/>
        <end position="206"/>
    </location>
</feature>
<name>A0A2R4W0M4_THEAF</name>
<dbReference type="OrthoDB" id="9815702at2"/>
<keyword evidence="4 6" id="KW-1133">Transmembrane helix</keyword>
<organism evidence="7 8">
    <name type="scientific">Thermodesulfobium acidiphilum</name>
    <dbReference type="NCBI Taxonomy" id="1794699"/>
    <lineage>
        <taxon>Bacteria</taxon>
        <taxon>Pseudomonadati</taxon>
        <taxon>Thermodesulfobiota</taxon>
        <taxon>Thermodesulfobiia</taxon>
        <taxon>Thermodesulfobiales</taxon>
        <taxon>Thermodesulfobiaceae</taxon>
        <taxon>Thermodesulfobium</taxon>
    </lineage>
</organism>
<dbReference type="Pfam" id="PF01943">
    <property type="entry name" value="Polysacc_synt"/>
    <property type="match status" value="1"/>
</dbReference>
<evidence type="ECO:0000256" key="3">
    <source>
        <dbReference type="ARBA" id="ARBA00022692"/>
    </source>
</evidence>
<dbReference type="InterPro" id="IPR002797">
    <property type="entry name" value="Polysacc_synth"/>
</dbReference>
<evidence type="ECO:0000256" key="2">
    <source>
        <dbReference type="ARBA" id="ARBA00022475"/>
    </source>
</evidence>
<dbReference type="PANTHER" id="PTHR30250:SF11">
    <property type="entry name" value="O-ANTIGEN TRANSPORTER-RELATED"/>
    <property type="match status" value="1"/>
</dbReference>
<evidence type="ECO:0000313" key="7">
    <source>
        <dbReference type="EMBL" id="AWB10357.1"/>
    </source>
</evidence>
<feature type="transmembrane region" description="Helical" evidence="6">
    <location>
        <begin position="246"/>
        <end position="264"/>
    </location>
</feature>
<dbReference type="InterPro" id="IPR050833">
    <property type="entry name" value="Poly_Biosynth_Transport"/>
</dbReference>
<feature type="transmembrane region" description="Helical" evidence="6">
    <location>
        <begin position="306"/>
        <end position="327"/>
    </location>
</feature>
<feature type="transmembrane region" description="Helical" evidence="6">
    <location>
        <begin position="53"/>
        <end position="74"/>
    </location>
</feature>
<dbReference type="EMBL" id="CP020921">
    <property type="protein sequence ID" value="AWB10357.1"/>
    <property type="molecule type" value="Genomic_DNA"/>
</dbReference>
<dbReference type="GO" id="GO:0005886">
    <property type="term" value="C:plasma membrane"/>
    <property type="evidence" value="ECO:0007669"/>
    <property type="project" value="UniProtKB-SubCell"/>
</dbReference>
<feature type="transmembrane region" description="Helical" evidence="6">
    <location>
        <begin position="95"/>
        <end position="122"/>
    </location>
</feature>
<feature type="transmembrane region" description="Helical" evidence="6">
    <location>
        <begin position="395"/>
        <end position="415"/>
    </location>
</feature>
<feature type="transmembrane region" description="Helical" evidence="6">
    <location>
        <begin position="157"/>
        <end position="177"/>
    </location>
</feature>
<dbReference type="KEGG" id="taci:TDSAC_1004"/>
<evidence type="ECO:0000313" key="8">
    <source>
        <dbReference type="Proteomes" id="UP000244792"/>
    </source>
</evidence>
<keyword evidence="3 6" id="KW-0812">Transmembrane</keyword>
<protein>
    <submittedName>
        <fullName evidence="7">Polysaccharide transporter, PST family</fullName>
    </submittedName>
</protein>
<gene>
    <name evidence="7" type="ORF">TDSAC_1004</name>
</gene>
<evidence type="ECO:0000256" key="6">
    <source>
        <dbReference type="SAM" id="Phobius"/>
    </source>
</evidence>
<accession>A0A2R4W0M4</accession>
<dbReference type="Proteomes" id="UP000244792">
    <property type="component" value="Chromosome"/>
</dbReference>
<evidence type="ECO:0000256" key="5">
    <source>
        <dbReference type="ARBA" id="ARBA00023136"/>
    </source>
</evidence>
<dbReference type="AlphaFoldDB" id="A0A2R4W0M4"/>
<feature type="transmembrane region" description="Helical" evidence="6">
    <location>
        <begin position="128"/>
        <end position="150"/>
    </location>
</feature>
<feature type="transmembrane region" description="Helical" evidence="6">
    <location>
        <begin position="339"/>
        <end position="359"/>
    </location>
</feature>
<dbReference type="CDD" id="cd13128">
    <property type="entry name" value="MATE_Wzx_like"/>
    <property type="match status" value="1"/>
</dbReference>
<keyword evidence="5 6" id="KW-0472">Membrane</keyword>